<evidence type="ECO:0000256" key="5">
    <source>
        <dbReference type="ARBA" id="ARBA00022927"/>
    </source>
</evidence>
<dbReference type="InterPro" id="IPR005225">
    <property type="entry name" value="Small_GTP-bd"/>
</dbReference>
<dbReference type="PROSITE" id="PS51417">
    <property type="entry name" value="ARF"/>
    <property type="match status" value="1"/>
</dbReference>
<dbReference type="Gene3D" id="3.40.50.300">
    <property type="entry name" value="P-loop containing nucleotide triphosphate hydrolases"/>
    <property type="match status" value="1"/>
</dbReference>
<dbReference type="AlphaFoldDB" id="A0AAX4PKQ7"/>
<dbReference type="PROSITE" id="PS51420">
    <property type="entry name" value="RHO"/>
    <property type="match status" value="1"/>
</dbReference>
<dbReference type="PRINTS" id="PR00449">
    <property type="entry name" value="RASTRNSFRMNG"/>
</dbReference>
<keyword evidence="3" id="KW-0813">Transport</keyword>
<name>A0AAX4PKQ7_9CHLO</name>
<sequence length="216" mass="23802">MAPNPKYTDYKVVVLGEGRVGKTSLILRYVRQIFAENQQATIQASFLTKKLTLGNSRVQLAIWDTAGQERFHALGPIYYRDADAALLVYDITDRDSFNRVKNWVKELRKFVQKEIVVVIAANKQDLARNQQIPDEESQEYAKSIKAGHFKTSAKAGKGVEHMFLHISRQLLAQKSAEISTAAASGGSGPRGTVTTGRRSVIISDEPAGSDAKSSCC</sequence>
<evidence type="ECO:0000256" key="11">
    <source>
        <dbReference type="SAM" id="MobiDB-lite"/>
    </source>
</evidence>
<evidence type="ECO:0000256" key="2">
    <source>
        <dbReference type="ARBA" id="ARBA00014900"/>
    </source>
</evidence>
<dbReference type="SMART" id="SM00175">
    <property type="entry name" value="RAB"/>
    <property type="match status" value="1"/>
</dbReference>
<dbReference type="CDD" id="cd04123">
    <property type="entry name" value="Rab21"/>
    <property type="match status" value="1"/>
</dbReference>
<dbReference type="FunFam" id="3.40.50.300:FF:000550">
    <property type="entry name" value="ras-related protein Rab-21"/>
    <property type="match status" value="1"/>
</dbReference>
<dbReference type="PANTHER" id="PTHR47978">
    <property type="match status" value="1"/>
</dbReference>
<evidence type="ECO:0000256" key="8">
    <source>
        <dbReference type="ARBA" id="ARBA00023288"/>
    </source>
</evidence>
<protein>
    <recommendedName>
        <fullName evidence="2">Ras-related protein Rab-21</fullName>
    </recommendedName>
</protein>
<evidence type="ECO:0000256" key="6">
    <source>
        <dbReference type="ARBA" id="ARBA00023134"/>
    </source>
</evidence>
<dbReference type="GO" id="GO:0032482">
    <property type="term" value="P:Rab protein signal transduction"/>
    <property type="evidence" value="ECO:0007669"/>
    <property type="project" value="InterPro"/>
</dbReference>
<dbReference type="Pfam" id="PF00071">
    <property type="entry name" value="Ras"/>
    <property type="match status" value="1"/>
</dbReference>
<keyword evidence="9" id="KW-0636">Prenylation</keyword>
<keyword evidence="8" id="KW-0449">Lipoprotein</keyword>
<evidence type="ECO:0000256" key="4">
    <source>
        <dbReference type="ARBA" id="ARBA00022741"/>
    </source>
</evidence>
<dbReference type="GO" id="GO:0003924">
    <property type="term" value="F:GTPase activity"/>
    <property type="evidence" value="ECO:0007669"/>
    <property type="project" value="InterPro"/>
</dbReference>
<dbReference type="EMBL" id="CP151515">
    <property type="protein sequence ID" value="WZN66486.1"/>
    <property type="molecule type" value="Genomic_DNA"/>
</dbReference>
<evidence type="ECO:0000256" key="9">
    <source>
        <dbReference type="ARBA" id="ARBA00023289"/>
    </source>
</evidence>
<organism evidence="12 13">
    <name type="scientific">Chloropicon roscoffensis</name>
    <dbReference type="NCBI Taxonomy" id="1461544"/>
    <lineage>
        <taxon>Eukaryota</taxon>
        <taxon>Viridiplantae</taxon>
        <taxon>Chlorophyta</taxon>
        <taxon>Chloropicophyceae</taxon>
        <taxon>Chloropicales</taxon>
        <taxon>Chloropicaceae</taxon>
        <taxon>Chloropicon</taxon>
    </lineage>
</organism>
<accession>A0AAX4PKQ7</accession>
<dbReference type="GO" id="GO:0015031">
    <property type="term" value="P:protein transport"/>
    <property type="evidence" value="ECO:0007669"/>
    <property type="project" value="UniProtKB-KW"/>
</dbReference>
<proteinExistence type="inferred from homology"/>
<dbReference type="GO" id="GO:0005525">
    <property type="term" value="F:GTP binding"/>
    <property type="evidence" value="ECO:0007669"/>
    <property type="project" value="UniProtKB-KW"/>
</dbReference>
<feature type="region of interest" description="Disordered" evidence="11">
    <location>
        <begin position="181"/>
        <end position="216"/>
    </location>
</feature>
<dbReference type="PROSITE" id="PS51419">
    <property type="entry name" value="RAB"/>
    <property type="match status" value="1"/>
</dbReference>
<dbReference type="PROSITE" id="PS51421">
    <property type="entry name" value="RAS"/>
    <property type="match status" value="1"/>
</dbReference>
<keyword evidence="13" id="KW-1185">Reference proteome</keyword>
<dbReference type="NCBIfam" id="TIGR00231">
    <property type="entry name" value="small_GTP"/>
    <property type="match status" value="1"/>
</dbReference>
<evidence type="ECO:0000256" key="7">
    <source>
        <dbReference type="ARBA" id="ARBA00023136"/>
    </source>
</evidence>
<dbReference type="SMART" id="SM00174">
    <property type="entry name" value="RHO"/>
    <property type="match status" value="1"/>
</dbReference>
<evidence type="ECO:0000256" key="10">
    <source>
        <dbReference type="ARBA" id="ARBA00037868"/>
    </source>
</evidence>
<keyword evidence="5" id="KW-0653">Protein transport</keyword>
<dbReference type="Proteomes" id="UP001472866">
    <property type="component" value="Chromosome 15"/>
</dbReference>
<dbReference type="InterPro" id="IPR027417">
    <property type="entry name" value="P-loop_NTPase"/>
</dbReference>
<keyword evidence="6" id="KW-0342">GTP-binding</keyword>
<evidence type="ECO:0000313" key="13">
    <source>
        <dbReference type="Proteomes" id="UP001472866"/>
    </source>
</evidence>
<gene>
    <name evidence="12" type="ORF">HKI87_15g80530</name>
</gene>
<dbReference type="InterPro" id="IPR041833">
    <property type="entry name" value="Rab21"/>
</dbReference>
<keyword evidence="4" id="KW-0547">Nucleotide-binding</keyword>
<dbReference type="SMART" id="SM00173">
    <property type="entry name" value="RAS"/>
    <property type="match status" value="1"/>
</dbReference>
<keyword evidence="7" id="KW-0472">Membrane</keyword>
<evidence type="ECO:0000256" key="1">
    <source>
        <dbReference type="ARBA" id="ARBA00006270"/>
    </source>
</evidence>
<dbReference type="SUPFAM" id="SSF52540">
    <property type="entry name" value="P-loop containing nucleoside triphosphate hydrolases"/>
    <property type="match status" value="1"/>
</dbReference>
<dbReference type="GO" id="GO:0012505">
    <property type="term" value="C:endomembrane system"/>
    <property type="evidence" value="ECO:0007669"/>
    <property type="project" value="UniProtKB-SubCell"/>
</dbReference>
<reference evidence="12 13" key="1">
    <citation type="submission" date="2024-03" db="EMBL/GenBank/DDBJ databases">
        <title>Complete genome sequence of the green alga Chloropicon roscoffensis RCC1871.</title>
        <authorList>
            <person name="Lemieux C."/>
            <person name="Pombert J.-F."/>
            <person name="Otis C."/>
            <person name="Turmel M."/>
        </authorList>
    </citation>
    <scope>NUCLEOTIDE SEQUENCE [LARGE SCALE GENOMIC DNA]</scope>
    <source>
        <strain evidence="12 13">RCC1871</strain>
    </source>
</reference>
<evidence type="ECO:0000313" key="12">
    <source>
        <dbReference type="EMBL" id="WZN66486.1"/>
    </source>
</evidence>
<comment type="subcellular location">
    <subcellularLocation>
        <location evidence="10">Endomembrane system</location>
        <topology evidence="10">Lipid-anchor</topology>
    </subcellularLocation>
</comment>
<dbReference type="InterPro" id="IPR001806">
    <property type="entry name" value="Small_GTPase"/>
</dbReference>
<comment type="similarity">
    <text evidence="1">Belongs to the small GTPase superfamily. Rab family.</text>
</comment>
<evidence type="ECO:0000256" key="3">
    <source>
        <dbReference type="ARBA" id="ARBA00022448"/>
    </source>
</evidence>
<dbReference type="SMART" id="SM00176">
    <property type="entry name" value="RAN"/>
    <property type="match status" value="1"/>
</dbReference>